<dbReference type="Proteomes" id="UP000824076">
    <property type="component" value="Unassembled WGS sequence"/>
</dbReference>
<reference evidence="1" key="2">
    <citation type="journal article" date="2021" name="PeerJ">
        <title>Extensive microbial diversity within the chicken gut microbiome revealed by metagenomics and culture.</title>
        <authorList>
            <person name="Gilroy R."/>
            <person name="Ravi A."/>
            <person name="Getino M."/>
            <person name="Pursley I."/>
            <person name="Horton D.L."/>
            <person name="Alikhan N.F."/>
            <person name="Baker D."/>
            <person name="Gharbi K."/>
            <person name="Hall N."/>
            <person name="Watson M."/>
            <person name="Adriaenssens E.M."/>
            <person name="Foster-Nyarko E."/>
            <person name="Jarju S."/>
            <person name="Secka A."/>
            <person name="Antonio M."/>
            <person name="Oren A."/>
            <person name="Chaudhuri R.R."/>
            <person name="La Ragione R."/>
            <person name="Hildebrand F."/>
            <person name="Pallen M.J."/>
        </authorList>
    </citation>
    <scope>NUCLEOTIDE SEQUENCE</scope>
    <source>
        <strain evidence="1">17073</strain>
    </source>
</reference>
<name>A0A9D1IL25_9BACT</name>
<dbReference type="PANTHER" id="PTHR30068:SF3">
    <property type="entry name" value="PHOSPHOLIPID_GLYCEROL ACYLTRANSFERASE DOMAIN-CONTAINING PROTEIN"/>
    <property type="match status" value="1"/>
</dbReference>
<gene>
    <name evidence="1" type="ORF">IAD18_06290</name>
</gene>
<keyword evidence="1" id="KW-0808">Transferase</keyword>
<comment type="caution">
    <text evidence="1">The sequence shown here is derived from an EMBL/GenBank/DDBJ whole genome shotgun (WGS) entry which is preliminary data.</text>
</comment>
<proteinExistence type="predicted"/>
<sequence length="393" mass="45530">MNEINTPQEFHDICPFSDSEFHQKMAELVTEEGFKHAVTWVMPDIDYDAFCQSLLKIKTKQDFQINVMYSFLEMLAAKTTKGISCEGSEKVDHDKAYTMITNHRDIVLDASFLNLSLIKNHCKTTEVAIGSNLLIYDWIEKLVRLNKSVIVKRGVGMRHALEVAEQLSGYIHFAVTQKNESVWIAQRQGRAKDSSDATQESLIKMLAIKGGKNFLENILELNIMPVAISYEFDPNDYLKAREFLLKEKNPDFQKTQHDDLYSMEIGLLEQKGRVHFTFTDCINPQLESLRDLDKNAQLAAVCQIIDSHIHSGYRIYPCNYIAYDLRFKTERFNREYTKDDVERFNAYIDNQLAKVPKELDFIPSKEDNEYMRDMILIMYSNPLINKLQATNSL</sequence>
<dbReference type="GO" id="GO:0019698">
    <property type="term" value="P:D-galacturonate catabolic process"/>
    <property type="evidence" value="ECO:0007669"/>
    <property type="project" value="TreeGrafter"/>
</dbReference>
<evidence type="ECO:0000313" key="2">
    <source>
        <dbReference type="Proteomes" id="UP000824076"/>
    </source>
</evidence>
<keyword evidence="1" id="KW-0012">Acyltransferase</keyword>
<evidence type="ECO:0000313" key="1">
    <source>
        <dbReference type="EMBL" id="HIU39257.1"/>
    </source>
</evidence>
<dbReference type="EMBL" id="DVMS01000177">
    <property type="protein sequence ID" value="HIU39257.1"/>
    <property type="molecule type" value="Genomic_DNA"/>
</dbReference>
<dbReference type="AlphaFoldDB" id="A0A9D1IL25"/>
<dbReference type="GO" id="GO:0042840">
    <property type="term" value="P:D-glucuronate catabolic process"/>
    <property type="evidence" value="ECO:0007669"/>
    <property type="project" value="TreeGrafter"/>
</dbReference>
<accession>A0A9D1IL25</accession>
<organism evidence="1 2">
    <name type="scientific">Candidatus Limisoma intestinavium</name>
    <dbReference type="NCBI Taxonomy" id="2840856"/>
    <lineage>
        <taxon>Bacteria</taxon>
        <taxon>Pseudomonadati</taxon>
        <taxon>Bacteroidota</taxon>
        <taxon>Bacteroidia</taxon>
        <taxon>Bacteroidales</taxon>
        <taxon>Candidatus Limisoma</taxon>
    </lineage>
</organism>
<dbReference type="GO" id="GO:0016746">
    <property type="term" value="F:acyltransferase activity"/>
    <property type="evidence" value="ECO:0007669"/>
    <property type="project" value="UniProtKB-KW"/>
</dbReference>
<reference evidence="1" key="1">
    <citation type="submission" date="2020-10" db="EMBL/GenBank/DDBJ databases">
        <authorList>
            <person name="Gilroy R."/>
        </authorList>
    </citation>
    <scope>NUCLEOTIDE SEQUENCE</scope>
    <source>
        <strain evidence="1">17073</strain>
    </source>
</reference>
<protein>
    <submittedName>
        <fullName evidence="1">Acyltransferase</fullName>
    </submittedName>
</protein>
<dbReference type="PANTHER" id="PTHR30068">
    <property type="entry name" value="URONATE ISOMERASE"/>
    <property type="match status" value="1"/>
</dbReference>